<comment type="caution">
    <text evidence="2">The sequence shown here is derived from an EMBL/GenBank/DDBJ whole genome shotgun (WGS) entry which is preliminary data.</text>
</comment>
<evidence type="ECO:0008006" key="4">
    <source>
        <dbReference type="Google" id="ProtNLM"/>
    </source>
</evidence>
<reference evidence="3" key="1">
    <citation type="journal article" date="2019" name="Int. J. Syst. Evol. Microbiol.">
        <title>The Global Catalogue of Microorganisms (GCM) 10K type strain sequencing project: providing services to taxonomists for standard genome sequencing and annotation.</title>
        <authorList>
            <consortium name="The Broad Institute Genomics Platform"/>
            <consortium name="The Broad Institute Genome Sequencing Center for Infectious Disease"/>
            <person name="Wu L."/>
            <person name="Ma J."/>
        </authorList>
    </citation>
    <scope>NUCLEOTIDE SEQUENCE [LARGE SCALE GENOMIC DNA]</scope>
    <source>
        <strain evidence="3">KCTC 42964</strain>
    </source>
</reference>
<evidence type="ECO:0000313" key="2">
    <source>
        <dbReference type="EMBL" id="MFC3227549.1"/>
    </source>
</evidence>
<dbReference type="EMBL" id="JBHRTR010000023">
    <property type="protein sequence ID" value="MFC3227549.1"/>
    <property type="molecule type" value="Genomic_DNA"/>
</dbReference>
<accession>A0ABV7KZH0</accession>
<evidence type="ECO:0000313" key="3">
    <source>
        <dbReference type="Proteomes" id="UP001595528"/>
    </source>
</evidence>
<proteinExistence type="predicted"/>
<feature type="chain" id="PRO_5045691294" description="YtkA-like domain-containing protein" evidence="1">
    <location>
        <begin position="26"/>
        <end position="141"/>
    </location>
</feature>
<sequence length="141" mass="14845">MRGLLPARLILVALAVVAPATTVSAAPDGCRFADGGDAAGSLTVDGQAYLFRFDPPRLGVGQRFSVDVKGCGAAAATLAGVDARMPAHRHGMNYRPRLQAVSATAWRAEGLLLHMPGSWRFLFIFDGPSGRTVAAVDRKVQ</sequence>
<organism evidence="2 3">
    <name type="scientific">Marinibaculum pumilum</name>
    <dbReference type="NCBI Taxonomy" id="1766165"/>
    <lineage>
        <taxon>Bacteria</taxon>
        <taxon>Pseudomonadati</taxon>
        <taxon>Pseudomonadota</taxon>
        <taxon>Alphaproteobacteria</taxon>
        <taxon>Rhodospirillales</taxon>
        <taxon>Rhodospirillaceae</taxon>
        <taxon>Marinibaculum</taxon>
    </lineage>
</organism>
<evidence type="ECO:0000256" key="1">
    <source>
        <dbReference type="SAM" id="SignalP"/>
    </source>
</evidence>
<dbReference type="Proteomes" id="UP001595528">
    <property type="component" value="Unassembled WGS sequence"/>
</dbReference>
<feature type="signal peptide" evidence="1">
    <location>
        <begin position="1"/>
        <end position="25"/>
    </location>
</feature>
<keyword evidence="3" id="KW-1185">Reference proteome</keyword>
<dbReference type="RefSeq" id="WP_379899794.1">
    <property type="nucleotide sequence ID" value="NZ_JBHRTR010000023.1"/>
</dbReference>
<keyword evidence="1" id="KW-0732">Signal</keyword>
<protein>
    <recommendedName>
        <fullName evidence="4">YtkA-like domain-containing protein</fullName>
    </recommendedName>
</protein>
<name>A0ABV7KZH0_9PROT</name>
<gene>
    <name evidence="2" type="ORF">ACFOGJ_09925</name>
</gene>